<protein>
    <recommendedName>
        <fullName evidence="3">type II protein arginine methyltransferase</fullName>
        <ecNumber evidence="3">2.1.1.320</ecNumber>
    </recommendedName>
</protein>
<dbReference type="EC" id="2.1.1.320" evidence="3"/>
<dbReference type="InterPro" id="IPR003788">
    <property type="entry name" value="NDUFAF7"/>
</dbReference>
<dbReference type="Pfam" id="PF02636">
    <property type="entry name" value="Methyltransf_28"/>
    <property type="match status" value="1"/>
</dbReference>
<comment type="catalytic activity">
    <reaction evidence="7">
        <text>L-arginyl-[protein] + 2 S-adenosyl-L-methionine = N(omega),N(omega)'-dimethyl-L-arginyl-[protein] + 2 S-adenosyl-L-homocysteine + 2 H(+)</text>
        <dbReference type="Rhea" id="RHEA:48108"/>
        <dbReference type="Rhea" id="RHEA-COMP:10532"/>
        <dbReference type="Rhea" id="RHEA-COMP:11992"/>
        <dbReference type="ChEBI" id="CHEBI:15378"/>
        <dbReference type="ChEBI" id="CHEBI:29965"/>
        <dbReference type="ChEBI" id="CHEBI:57856"/>
        <dbReference type="ChEBI" id="CHEBI:59789"/>
        <dbReference type="ChEBI" id="CHEBI:88221"/>
        <dbReference type="EC" id="2.1.1.320"/>
    </reaction>
</comment>
<comment type="similarity">
    <text evidence="2">Belongs to the NDUFAF7 family.</text>
</comment>
<dbReference type="InterPro" id="IPR029063">
    <property type="entry name" value="SAM-dependent_MTases_sf"/>
</dbReference>
<evidence type="ECO:0000256" key="1">
    <source>
        <dbReference type="ARBA" id="ARBA00004173"/>
    </source>
</evidence>
<evidence type="ECO:0000256" key="4">
    <source>
        <dbReference type="ARBA" id="ARBA00022603"/>
    </source>
</evidence>
<dbReference type="Gene3D" id="3.40.50.12710">
    <property type="match status" value="1"/>
</dbReference>
<dbReference type="InterPro" id="IPR038375">
    <property type="entry name" value="NDUFAF7_sf"/>
</dbReference>
<proteinExistence type="inferred from homology"/>
<keyword evidence="6" id="KW-0496">Mitochondrion</keyword>
<keyword evidence="10" id="KW-1185">Reference proteome</keyword>
<accession>A0ABR4MKG8</accession>
<dbReference type="SUPFAM" id="SSF53335">
    <property type="entry name" value="S-adenosyl-L-methionine-dependent methyltransferases"/>
    <property type="match status" value="1"/>
</dbReference>
<name>A0ABR4MKG8_9PEZI</name>
<evidence type="ECO:0000256" key="5">
    <source>
        <dbReference type="ARBA" id="ARBA00022679"/>
    </source>
</evidence>
<organism evidence="9 10">
    <name type="scientific">Ceratocystis lukuohia</name>
    <dbReference type="NCBI Taxonomy" id="2019550"/>
    <lineage>
        <taxon>Eukaryota</taxon>
        <taxon>Fungi</taxon>
        <taxon>Dikarya</taxon>
        <taxon>Ascomycota</taxon>
        <taxon>Pezizomycotina</taxon>
        <taxon>Sordariomycetes</taxon>
        <taxon>Hypocreomycetidae</taxon>
        <taxon>Microascales</taxon>
        <taxon>Ceratocystidaceae</taxon>
        <taxon>Ceratocystis</taxon>
    </lineage>
</organism>
<evidence type="ECO:0000256" key="6">
    <source>
        <dbReference type="ARBA" id="ARBA00023128"/>
    </source>
</evidence>
<dbReference type="PANTHER" id="PTHR12049">
    <property type="entry name" value="PROTEIN ARGININE METHYLTRANSFERASE NDUFAF7, MITOCHONDRIAL"/>
    <property type="match status" value="1"/>
</dbReference>
<dbReference type="RefSeq" id="XP_070859945.1">
    <property type="nucleotide sequence ID" value="XM_071002013.1"/>
</dbReference>
<dbReference type="Proteomes" id="UP001610728">
    <property type="component" value="Unassembled WGS sequence"/>
</dbReference>
<comment type="subcellular location">
    <subcellularLocation>
        <location evidence="1">Mitochondrion</location>
    </subcellularLocation>
</comment>
<keyword evidence="4" id="KW-0489">Methyltransferase</keyword>
<dbReference type="GeneID" id="98117083"/>
<evidence type="ECO:0000256" key="3">
    <source>
        <dbReference type="ARBA" id="ARBA00011935"/>
    </source>
</evidence>
<evidence type="ECO:0000313" key="9">
    <source>
        <dbReference type="EMBL" id="KAL2888765.1"/>
    </source>
</evidence>
<dbReference type="EMBL" id="JABSNW010000003">
    <property type="protein sequence ID" value="KAL2888765.1"/>
    <property type="molecule type" value="Genomic_DNA"/>
</dbReference>
<comment type="caution">
    <text evidence="9">The sequence shown here is derived from an EMBL/GenBank/DDBJ whole genome shotgun (WGS) entry which is preliminary data.</text>
</comment>
<dbReference type="PANTHER" id="PTHR12049:SF5">
    <property type="entry name" value="PROTEIN ARGININE METHYLTRANSFERASE NDUFAF7 HOMOLOG, MITOCHONDRIAL"/>
    <property type="match status" value="1"/>
</dbReference>
<feature type="region of interest" description="Disordered" evidence="8">
    <location>
        <begin position="130"/>
        <end position="155"/>
    </location>
</feature>
<evidence type="ECO:0000313" key="10">
    <source>
        <dbReference type="Proteomes" id="UP001610728"/>
    </source>
</evidence>
<sequence>MPSYSDSPAPQMYYEPRLASPHEALNHPSPNLCFFHRDDPVTNKESGHTRCQTRVVAFPRTPLTSPHILAKMDSPFMARLLRELFRRPACQLATGRSLKPLAAGPMSCPDRPLTSSASIATTNFSLHHNQQRGYAIHRPGGNDRARDGMPNSESRWQQRTDIFPFDRAEEFDTYAMVTAEDLRSRKTRPRKVKMLMRDFIHDSLYNPSYGYFSKEAVIFTPGKPFAFHKMRDNLEFYSELSRRYVEFEDALDAAAGSPNPTRQLWHTPTELFRPHYGEAIARYLVSNYRLTSYPYHDLTIYEMGAGNGTLMRNILDYIHAADPDVYKRTQYRIIEISPQLAELQASALADSPHAAHVEIVNRSIFEWNESVSSPCFFLAMEVWDNFAHDAVRYDDETEQPMQAIVLIDGDGDFYEFYSPMLDPLVSKFFRIRQSATGGVYPRPYSRSKLVRHLQSYIPLRPNLSDPEYVPTQLMEFFEILEKYFPRHRLVSSDFHSLPDAVKGLNAPVVQTRFERMMVPVTTPLVHQGYFDILFPTDFQVMESMYRAMTGKFTRVSTHEDFMRRWAYVEDTETRSGENPMLDYYQNASFIVTL</sequence>
<evidence type="ECO:0000256" key="8">
    <source>
        <dbReference type="SAM" id="MobiDB-lite"/>
    </source>
</evidence>
<evidence type="ECO:0000256" key="7">
    <source>
        <dbReference type="ARBA" id="ARBA00048612"/>
    </source>
</evidence>
<evidence type="ECO:0000256" key="2">
    <source>
        <dbReference type="ARBA" id="ARBA00005891"/>
    </source>
</evidence>
<gene>
    <name evidence="9" type="ORF">HOO65_030266</name>
</gene>
<reference evidence="9 10" key="1">
    <citation type="submission" date="2020-05" db="EMBL/GenBank/DDBJ databases">
        <title>Ceratocystis lukuohia genome.</title>
        <authorList>
            <person name="Harrington T.C."/>
            <person name="Kim K."/>
            <person name="Mayers C.G."/>
        </authorList>
    </citation>
    <scope>NUCLEOTIDE SEQUENCE [LARGE SCALE GENOMIC DNA]</scope>
    <source>
        <strain evidence="9 10">C4212</strain>
    </source>
</reference>
<keyword evidence="5" id="KW-0808">Transferase</keyword>